<evidence type="ECO:0000313" key="2">
    <source>
        <dbReference type="Proteomes" id="UP000177165"/>
    </source>
</evidence>
<dbReference type="STRING" id="1798540.A3B74_02255"/>
<organism evidence="1 2">
    <name type="scientific">Candidatus Kerfeldbacteria bacterium RIFCSPHIGHO2_02_FULL_42_14</name>
    <dbReference type="NCBI Taxonomy" id="1798540"/>
    <lineage>
        <taxon>Bacteria</taxon>
        <taxon>Candidatus Kerfeldiibacteriota</taxon>
    </lineage>
</organism>
<reference evidence="1 2" key="1">
    <citation type="journal article" date="2016" name="Nat. Commun.">
        <title>Thousands of microbial genomes shed light on interconnected biogeochemical processes in an aquifer system.</title>
        <authorList>
            <person name="Anantharaman K."/>
            <person name="Brown C.T."/>
            <person name="Hug L.A."/>
            <person name="Sharon I."/>
            <person name="Castelle C.J."/>
            <person name="Probst A.J."/>
            <person name="Thomas B.C."/>
            <person name="Singh A."/>
            <person name="Wilkins M.J."/>
            <person name="Karaoz U."/>
            <person name="Brodie E.L."/>
            <person name="Williams K.H."/>
            <person name="Hubbard S.S."/>
            <person name="Banfield J.F."/>
        </authorList>
    </citation>
    <scope>NUCLEOTIDE SEQUENCE [LARGE SCALE GENOMIC DNA]</scope>
</reference>
<comment type="caution">
    <text evidence="1">The sequence shown here is derived from an EMBL/GenBank/DDBJ whole genome shotgun (WGS) entry which is preliminary data.</text>
</comment>
<name>A0A1G2AUB6_9BACT</name>
<gene>
    <name evidence="1" type="ORF">A3B74_02255</name>
</gene>
<evidence type="ECO:0000313" key="1">
    <source>
        <dbReference type="EMBL" id="OGY79577.1"/>
    </source>
</evidence>
<proteinExistence type="predicted"/>
<dbReference type="Proteomes" id="UP000177165">
    <property type="component" value="Unassembled WGS sequence"/>
</dbReference>
<dbReference type="EMBL" id="MHKB01000008">
    <property type="protein sequence ID" value="OGY79577.1"/>
    <property type="molecule type" value="Genomic_DNA"/>
</dbReference>
<protein>
    <submittedName>
        <fullName evidence="1">Uncharacterized protein</fullName>
    </submittedName>
</protein>
<sequence length="155" mass="18256">MFCFTSSRDNLYKEVPVNQAEQAEKDFREYIIRAHQAPSNVQEKQAWALFNAIQNAFTSQKPSWITEIPSDLVHNLAACAWVSLLYDQDQKIRWQESQHDYILTYLWRAFFKSVLFSVRRKQHRVLDGQIYVGCLLIPGWLTDLAAQRDIYPDLE</sequence>
<accession>A0A1G2AUB6</accession>
<dbReference type="AlphaFoldDB" id="A0A1G2AUB6"/>